<name>A0A3S1AC31_ELYCH</name>
<feature type="compositionally biased region" description="Polar residues" evidence="1">
    <location>
        <begin position="576"/>
        <end position="599"/>
    </location>
</feature>
<feature type="compositionally biased region" description="Low complexity" evidence="1">
    <location>
        <begin position="526"/>
        <end position="541"/>
    </location>
</feature>
<dbReference type="EMBL" id="RQTK01000094">
    <property type="protein sequence ID" value="RUS88024.1"/>
    <property type="molecule type" value="Genomic_DNA"/>
</dbReference>
<feature type="compositionally biased region" description="Low complexity" evidence="1">
    <location>
        <begin position="279"/>
        <end position="290"/>
    </location>
</feature>
<evidence type="ECO:0000313" key="3">
    <source>
        <dbReference type="Proteomes" id="UP000271974"/>
    </source>
</evidence>
<feature type="compositionally biased region" description="Polar residues" evidence="1">
    <location>
        <begin position="834"/>
        <end position="843"/>
    </location>
</feature>
<feature type="region of interest" description="Disordered" evidence="1">
    <location>
        <begin position="520"/>
        <end position="617"/>
    </location>
</feature>
<feature type="compositionally biased region" description="Polar residues" evidence="1">
    <location>
        <begin position="736"/>
        <end position="755"/>
    </location>
</feature>
<evidence type="ECO:0000313" key="2">
    <source>
        <dbReference type="EMBL" id="RUS88024.1"/>
    </source>
</evidence>
<feature type="region of interest" description="Disordered" evidence="1">
    <location>
        <begin position="273"/>
        <end position="383"/>
    </location>
</feature>
<feature type="compositionally biased region" description="Basic and acidic residues" evidence="1">
    <location>
        <begin position="301"/>
        <end position="313"/>
    </location>
</feature>
<feature type="region of interest" description="Disordered" evidence="1">
    <location>
        <begin position="721"/>
        <end position="900"/>
    </location>
</feature>
<comment type="caution">
    <text evidence="2">The sequence shown here is derived from an EMBL/GenBank/DDBJ whole genome shotgun (WGS) entry which is preliminary data.</text>
</comment>
<feature type="compositionally biased region" description="Polar residues" evidence="1">
    <location>
        <begin position="89"/>
        <end position="103"/>
    </location>
</feature>
<feature type="compositionally biased region" description="Polar residues" evidence="1">
    <location>
        <begin position="555"/>
        <end position="564"/>
    </location>
</feature>
<organism evidence="2 3">
    <name type="scientific">Elysia chlorotica</name>
    <name type="common">Eastern emerald elysia</name>
    <name type="synonym">Sea slug</name>
    <dbReference type="NCBI Taxonomy" id="188477"/>
    <lineage>
        <taxon>Eukaryota</taxon>
        <taxon>Metazoa</taxon>
        <taxon>Spiralia</taxon>
        <taxon>Lophotrochozoa</taxon>
        <taxon>Mollusca</taxon>
        <taxon>Gastropoda</taxon>
        <taxon>Heterobranchia</taxon>
        <taxon>Euthyneura</taxon>
        <taxon>Panpulmonata</taxon>
        <taxon>Sacoglossa</taxon>
        <taxon>Placobranchoidea</taxon>
        <taxon>Plakobranchidae</taxon>
        <taxon>Elysia</taxon>
    </lineage>
</organism>
<feature type="region of interest" description="Disordered" evidence="1">
    <location>
        <begin position="426"/>
        <end position="506"/>
    </location>
</feature>
<feature type="compositionally biased region" description="Polar residues" evidence="1">
    <location>
        <begin position="768"/>
        <end position="782"/>
    </location>
</feature>
<protein>
    <submittedName>
        <fullName evidence="2">Uncharacterized protein</fullName>
    </submittedName>
</protein>
<feature type="compositionally biased region" description="Acidic residues" evidence="1">
    <location>
        <begin position="821"/>
        <end position="832"/>
    </location>
</feature>
<keyword evidence="3" id="KW-1185">Reference proteome</keyword>
<feature type="compositionally biased region" description="Polar residues" evidence="1">
    <location>
        <begin position="446"/>
        <end position="461"/>
    </location>
</feature>
<dbReference type="OrthoDB" id="10681315at2759"/>
<accession>A0A3S1AC31</accession>
<dbReference type="AlphaFoldDB" id="A0A3S1AC31"/>
<evidence type="ECO:0000256" key="1">
    <source>
        <dbReference type="SAM" id="MobiDB-lite"/>
    </source>
</evidence>
<sequence length="913" mass="99045">MRVGRSGSGTSVRSPPERAYLWVPRHGCTVDEHTKKTTRVAEARKVGFNVGNVGHDRDYARNTSQKGSILKKSMLEEGDESSRFDEDSLTYTHSDGLQSQNRTGGVKNRSRSEPAVESSGGNHRGGNTLNVVGRTRESERGDGGGIDSGDIMRRPITAGPNSTPAAAGRPNGTADFSGASGSIRPLSRGPGLGVSVQSSALTGHSVIYDGPSGSSGRGGRAQRQPQVDIDLDLDLHHSHNTGHCGDLGGFNRVDFQTQPDFVVHDRSVTVKNLVGRDNSSSSSGKGKTGTAGYNKSVVVTSERDLESFTERNYPRPHSYLGFSANNPPSSNRDNPQYYSTRFNRSSEVVSARTRKLSVQERSASQRPQTARASESSFRPTPRVISRYHGNLENRRLATSRQQPSVDSRFQRYLRNQPSVERRFQGHLQQQELSRHRAPSSARIVHPSNQRSSSPVSATSSDYKPAPPSAPTPNLYRQLLLASPGPSQSKNVQLNTGQFRPASETVRRASEEVGEAAAARREALSVQRSQSSLSFLGGSSSRAGTPSNFHRYDSGLFNSSRPVTRSKSRAGVDYKSSKSSGRPNTARESGLTNRTSSGARITTRAPSAARISLDSRRHNETSKILDLVGRQPGFLSTLTLLSPNPGPDSNKHKLSKELQAYPNQDIGDTEKGNIAQQNISKRNSPSSLEGQFDKTTTEAALNDNRISKPNIDSDFSELSGDIYRNHWPSDQDDPFSGNRNSPITEFQETESPATHYSDNRKSIQRNRDSTSPLEVSEQTTAGSSELKLQGLTKDRPRRNTSGVVTFDLPDEEEKSSLSTSEESQEEFDTDEDFAQGQTTTTVSLSEEPCEMSAPELPPIGVAGLNSGKGGNSPAGKTPREHKRKTSNHSNHSSGKEYGRAGVTGLVDVFVVGLV</sequence>
<feature type="region of interest" description="Disordered" evidence="1">
    <location>
        <begin position="662"/>
        <end position="691"/>
    </location>
</feature>
<feature type="compositionally biased region" description="Polar residues" evidence="1">
    <location>
        <begin position="323"/>
        <end position="348"/>
    </location>
</feature>
<feature type="compositionally biased region" description="Polar residues" evidence="1">
    <location>
        <begin position="359"/>
        <end position="378"/>
    </location>
</feature>
<feature type="compositionally biased region" description="Basic and acidic residues" evidence="1">
    <location>
        <begin position="756"/>
        <end position="767"/>
    </location>
</feature>
<reference evidence="2 3" key="1">
    <citation type="submission" date="2019-01" db="EMBL/GenBank/DDBJ databases">
        <title>A draft genome assembly of the solar-powered sea slug Elysia chlorotica.</title>
        <authorList>
            <person name="Cai H."/>
            <person name="Li Q."/>
            <person name="Fang X."/>
            <person name="Li J."/>
            <person name="Curtis N.E."/>
            <person name="Altenburger A."/>
            <person name="Shibata T."/>
            <person name="Feng M."/>
            <person name="Maeda T."/>
            <person name="Schwartz J.A."/>
            <person name="Shigenobu S."/>
            <person name="Lundholm N."/>
            <person name="Nishiyama T."/>
            <person name="Yang H."/>
            <person name="Hasebe M."/>
            <person name="Li S."/>
            <person name="Pierce S.K."/>
            <person name="Wang J."/>
        </authorList>
    </citation>
    <scope>NUCLEOTIDE SEQUENCE [LARGE SCALE GENOMIC DNA]</scope>
    <source>
        <strain evidence="2">EC2010</strain>
        <tissue evidence="2">Whole organism of an adult</tissue>
    </source>
</reference>
<proteinExistence type="predicted"/>
<feature type="region of interest" description="Disordered" evidence="1">
    <location>
        <begin position="70"/>
        <end position="224"/>
    </location>
</feature>
<gene>
    <name evidence="2" type="ORF">EGW08_004190</name>
</gene>
<feature type="compositionally biased region" description="Polar residues" evidence="1">
    <location>
        <begin position="119"/>
        <end position="130"/>
    </location>
</feature>
<feature type="compositionally biased region" description="Polar residues" evidence="1">
    <location>
        <begin position="673"/>
        <end position="689"/>
    </location>
</feature>
<feature type="compositionally biased region" description="Polar residues" evidence="1">
    <location>
        <begin position="484"/>
        <end position="497"/>
    </location>
</feature>
<dbReference type="Proteomes" id="UP000271974">
    <property type="component" value="Unassembled WGS sequence"/>
</dbReference>